<dbReference type="Gene3D" id="3.10.350.10">
    <property type="entry name" value="LysM domain"/>
    <property type="match status" value="1"/>
</dbReference>
<dbReference type="CDD" id="cd00118">
    <property type="entry name" value="LysM"/>
    <property type="match status" value="1"/>
</dbReference>
<feature type="transmembrane region" description="Helical" evidence="1">
    <location>
        <begin position="127"/>
        <end position="145"/>
    </location>
</feature>
<gene>
    <name evidence="3" type="ORF">HMPREF0044_1035</name>
</gene>
<feature type="domain" description="LysM" evidence="2">
    <location>
        <begin position="155"/>
        <end position="204"/>
    </location>
</feature>
<dbReference type="PROSITE" id="PS51782">
    <property type="entry name" value="LYSM"/>
    <property type="match status" value="1"/>
</dbReference>
<dbReference type="AlphaFoldDB" id="C0W0F7"/>
<evidence type="ECO:0000259" key="2">
    <source>
        <dbReference type="PROSITE" id="PS51782"/>
    </source>
</evidence>
<dbReference type="STRING" id="525245.HMPREF0044_1035"/>
<dbReference type="InterPro" id="IPR036779">
    <property type="entry name" value="LysM_dom_sf"/>
</dbReference>
<keyword evidence="1" id="KW-0472">Membrane</keyword>
<keyword evidence="1" id="KW-1133">Transmembrane helix</keyword>
<organism evidence="3 4">
    <name type="scientific">Gleimia coleocanis DSM 15436</name>
    <dbReference type="NCBI Taxonomy" id="525245"/>
    <lineage>
        <taxon>Bacteria</taxon>
        <taxon>Bacillati</taxon>
        <taxon>Actinomycetota</taxon>
        <taxon>Actinomycetes</taxon>
        <taxon>Actinomycetales</taxon>
        <taxon>Actinomycetaceae</taxon>
        <taxon>Gleimia</taxon>
    </lineage>
</organism>
<dbReference type="Pfam" id="PF01476">
    <property type="entry name" value="LysM"/>
    <property type="match status" value="1"/>
</dbReference>
<keyword evidence="1" id="KW-0812">Transmembrane</keyword>
<dbReference type="Proteomes" id="UP000010301">
    <property type="component" value="Unassembled WGS sequence"/>
</dbReference>
<keyword evidence="4" id="KW-1185">Reference proteome</keyword>
<sequence>MKHMFEKVLHLTFKCDIVHMFDEQVFDKEMKMSALTIPPVYGTGQAQGMRKSATVMPSVKPHLYVVPDTYAPSPQRKTQPLASTPRVRSPKIVRGVEVKKTSETLTVDTDFPDMDLRAGFNFSWKQVLVIFMLAVLAGVLVGNIWQASEATVAFTTTQVSAGESLWSIAAEIAGDNEVSEVVSEIKELNNLSSTELQVGQSLLVPVK</sequence>
<reference evidence="3 4" key="1">
    <citation type="submission" date="2009-01" db="EMBL/GenBank/DDBJ databases">
        <authorList>
            <person name="Qin X."/>
            <person name="Bachman B."/>
            <person name="Battles P."/>
            <person name="Bell A."/>
            <person name="Bess C."/>
            <person name="Bickham C."/>
            <person name="Chaboub L."/>
            <person name="Chen D."/>
            <person name="Coyle M."/>
            <person name="Deiros D.R."/>
            <person name="Dinh H."/>
            <person name="Forbes L."/>
            <person name="Fowler G."/>
            <person name="Francisco L."/>
            <person name="Fu Q."/>
            <person name="Gubbala S."/>
            <person name="Hale W."/>
            <person name="Han Y."/>
            <person name="Hemphill L."/>
            <person name="Highlander S.K."/>
            <person name="Hirani K."/>
            <person name="Hogues M."/>
            <person name="Jackson L."/>
            <person name="Jakkamsetti A."/>
            <person name="Javaid M."/>
            <person name="Jiang H."/>
            <person name="Korchina V."/>
            <person name="Kovar C."/>
            <person name="Lara F."/>
            <person name="Lee S."/>
            <person name="Mata R."/>
            <person name="Mathew T."/>
            <person name="Moen C."/>
            <person name="Morales K."/>
            <person name="Munidasa M."/>
            <person name="Nazareth L."/>
            <person name="Ngo R."/>
            <person name="Nguyen L."/>
            <person name="Okwuonu G."/>
            <person name="Ongeri F."/>
            <person name="Patil S."/>
            <person name="Petrosino J."/>
            <person name="Pham C."/>
            <person name="Pham P."/>
            <person name="Pu L.-L."/>
            <person name="Puazo M."/>
            <person name="Raj R."/>
            <person name="Reid J."/>
            <person name="Rouhana J."/>
            <person name="Saada N."/>
            <person name="Shang Y."/>
            <person name="Simmons D."/>
            <person name="Thornton R."/>
            <person name="Warren J."/>
            <person name="Weissenberger G."/>
            <person name="Zhang J."/>
            <person name="Zhang L."/>
            <person name="Zhou C."/>
            <person name="Zhu D."/>
            <person name="Muzny D."/>
            <person name="Worley K."/>
            <person name="Gibbs R."/>
        </authorList>
    </citation>
    <scope>NUCLEOTIDE SEQUENCE [LARGE SCALE GENOMIC DNA]</scope>
    <source>
        <strain evidence="3 4">DSM 15436</strain>
    </source>
</reference>
<protein>
    <submittedName>
        <fullName evidence="3">LysM domain protein</fullName>
    </submittedName>
</protein>
<evidence type="ECO:0000256" key="1">
    <source>
        <dbReference type="SAM" id="Phobius"/>
    </source>
</evidence>
<evidence type="ECO:0000313" key="3">
    <source>
        <dbReference type="EMBL" id="EEH64016.1"/>
    </source>
</evidence>
<comment type="caution">
    <text evidence="3">The sequence shown here is derived from an EMBL/GenBank/DDBJ whole genome shotgun (WGS) entry which is preliminary data.</text>
</comment>
<dbReference type="SUPFAM" id="SSF54106">
    <property type="entry name" value="LysM domain"/>
    <property type="match status" value="1"/>
</dbReference>
<dbReference type="HOGENOM" id="CLU_1472221_0_0_11"/>
<dbReference type="InterPro" id="IPR018392">
    <property type="entry name" value="LysM"/>
</dbReference>
<accession>C0W0F7</accession>
<dbReference type="EMBL" id="ACFG01000030">
    <property type="protein sequence ID" value="EEH64016.1"/>
    <property type="molecule type" value="Genomic_DNA"/>
</dbReference>
<proteinExistence type="predicted"/>
<dbReference type="SMART" id="SM00257">
    <property type="entry name" value="LysM"/>
    <property type="match status" value="1"/>
</dbReference>
<dbReference type="eggNOG" id="COG1388">
    <property type="taxonomic scope" value="Bacteria"/>
</dbReference>
<name>C0W0F7_9ACTO</name>
<evidence type="ECO:0000313" key="4">
    <source>
        <dbReference type="Proteomes" id="UP000010301"/>
    </source>
</evidence>